<dbReference type="InterPro" id="IPR050315">
    <property type="entry name" value="FAD-oxidoreductase_2"/>
</dbReference>
<dbReference type="InterPro" id="IPR019546">
    <property type="entry name" value="TAT_signal_bac_arc"/>
</dbReference>
<dbReference type="InterPro" id="IPR027477">
    <property type="entry name" value="Succ_DH/fumarate_Rdtase_cat_sf"/>
</dbReference>
<evidence type="ECO:0000256" key="4">
    <source>
        <dbReference type="ARBA" id="ARBA00023002"/>
    </source>
</evidence>
<sequence>MPHDSAIPRRDFLKALGLGTVALAGTTLVGCSAQEGVTADQNAVGRTDIAGAADVSFSQSVDVLIVGSGIAGLSAAMDPLEAGLSVHVAEKQSLLGGESYLSNGVFYVVGTTLQETAGIGVSPEDTWAGRLAAEGSAWDEARAAYQKKLFDLAPAWIDRAQADYNAVFADPAAYRGTTTDIVLPKNGLGDMTSVMTPLRDALVSKGLTTTTGIRATAFILDEDGKVVGMRFRAEESNHVVDIQARAVVVATGGFAGNQEMMALNVPSQAEAGCLASCGHSMGEGQDLCLGIGGALADMELEDNLIADIPNASAWGAFAPVLQLSPAGRRFAPEDDRFAAANRCFSDGLGYWWLVFDNQLLASTQATNVARVRQEHADRVVGPFDDTGGLAEALGVSQETIDGTLSDYDSLVKDGTDTAEGKTHFLASLAAPYYAVKLFPRRYRTRGGAAVDETGRLTLTSDGSALENVFCCGAAAIGTHDGLSACAASGLLVGQSIVETFANTNETAADESAAE</sequence>
<gene>
    <name evidence="6" type="ORF">IAA69_01905</name>
</gene>
<dbReference type="PANTHER" id="PTHR43400">
    <property type="entry name" value="FUMARATE REDUCTASE"/>
    <property type="match status" value="1"/>
</dbReference>
<feature type="domain" description="FAD-dependent oxidoreductase 2 FAD-binding" evidence="5">
    <location>
        <begin position="62"/>
        <end position="486"/>
    </location>
</feature>
<evidence type="ECO:0000256" key="3">
    <source>
        <dbReference type="ARBA" id="ARBA00022827"/>
    </source>
</evidence>
<dbReference type="InterPro" id="IPR036188">
    <property type="entry name" value="FAD/NAD-bd_sf"/>
</dbReference>
<proteinExistence type="predicted"/>
<dbReference type="GO" id="GO:0033765">
    <property type="term" value="F:steroid dehydrogenase activity, acting on the CH-CH group of donors"/>
    <property type="evidence" value="ECO:0007669"/>
    <property type="project" value="UniProtKB-ARBA"/>
</dbReference>
<reference evidence="6" key="1">
    <citation type="submission" date="2020-10" db="EMBL/GenBank/DDBJ databases">
        <authorList>
            <person name="Gilroy R."/>
        </authorList>
    </citation>
    <scope>NUCLEOTIDE SEQUENCE</scope>
    <source>
        <strain evidence="6">ChiGjej1B1-2707</strain>
    </source>
</reference>
<keyword evidence="2" id="KW-0285">Flavoprotein</keyword>
<evidence type="ECO:0000256" key="2">
    <source>
        <dbReference type="ARBA" id="ARBA00022630"/>
    </source>
</evidence>
<accession>A0A9D0ZZD7</accession>
<organism evidence="6 7">
    <name type="scientific">Candidatus Aveggerthella stercoripullorum</name>
    <dbReference type="NCBI Taxonomy" id="2840688"/>
    <lineage>
        <taxon>Bacteria</taxon>
        <taxon>Bacillati</taxon>
        <taxon>Actinomycetota</taxon>
        <taxon>Coriobacteriia</taxon>
        <taxon>Eggerthellales</taxon>
        <taxon>Eggerthellaceae</taxon>
        <taxon>Eggerthellaceae incertae sedis</taxon>
        <taxon>Candidatus Aveggerthella</taxon>
    </lineage>
</organism>
<dbReference type="Proteomes" id="UP000824261">
    <property type="component" value="Unassembled WGS sequence"/>
</dbReference>
<evidence type="ECO:0000313" key="6">
    <source>
        <dbReference type="EMBL" id="HIR01011.1"/>
    </source>
</evidence>
<keyword evidence="4" id="KW-0560">Oxidoreductase</keyword>
<dbReference type="InterPro" id="IPR006311">
    <property type="entry name" value="TAT_signal"/>
</dbReference>
<dbReference type="AlphaFoldDB" id="A0A9D0ZZD7"/>
<dbReference type="PANTHER" id="PTHR43400:SF7">
    <property type="entry name" value="FAD-DEPENDENT OXIDOREDUCTASE 2 FAD BINDING DOMAIN-CONTAINING PROTEIN"/>
    <property type="match status" value="1"/>
</dbReference>
<evidence type="ECO:0000313" key="7">
    <source>
        <dbReference type="Proteomes" id="UP000824261"/>
    </source>
</evidence>
<dbReference type="InterPro" id="IPR003953">
    <property type="entry name" value="FAD-dep_OxRdtase_2_FAD-bd"/>
</dbReference>
<dbReference type="Gene3D" id="3.90.700.10">
    <property type="entry name" value="Succinate dehydrogenase/fumarate reductase flavoprotein, catalytic domain"/>
    <property type="match status" value="1"/>
</dbReference>
<protein>
    <submittedName>
        <fullName evidence="6">FAD-dependent oxidoreductase</fullName>
    </submittedName>
</protein>
<dbReference type="SUPFAM" id="SSF56425">
    <property type="entry name" value="Succinate dehydrogenase/fumarate reductase flavoprotein, catalytic domain"/>
    <property type="match status" value="1"/>
</dbReference>
<dbReference type="Gene3D" id="3.50.50.60">
    <property type="entry name" value="FAD/NAD(P)-binding domain"/>
    <property type="match status" value="1"/>
</dbReference>
<evidence type="ECO:0000256" key="1">
    <source>
        <dbReference type="ARBA" id="ARBA00001974"/>
    </source>
</evidence>
<evidence type="ECO:0000259" key="5">
    <source>
        <dbReference type="Pfam" id="PF00890"/>
    </source>
</evidence>
<keyword evidence="3" id="KW-0274">FAD</keyword>
<name>A0A9D0ZZD7_9ACTN</name>
<comment type="caution">
    <text evidence="6">The sequence shown here is derived from an EMBL/GenBank/DDBJ whole genome shotgun (WGS) entry which is preliminary data.</text>
</comment>
<dbReference type="EMBL" id="DVGB01000024">
    <property type="protein sequence ID" value="HIR01011.1"/>
    <property type="molecule type" value="Genomic_DNA"/>
</dbReference>
<dbReference type="Pfam" id="PF00890">
    <property type="entry name" value="FAD_binding_2"/>
    <property type="match status" value="1"/>
</dbReference>
<comment type="cofactor">
    <cofactor evidence="1">
        <name>FAD</name>
        <dbReference type="ChEBI" id="CHEBI:57692"/>
    </cofactor>
</comment>
<dbReference type="NCBIfam" id="TIGR01409">
    <property type="entry name" value="TAT_signal_seq"/>
    <property type="match status" value="1"/>
</dbReference>
<dbReference type="SUPFAM" id="SSF51905">
    <property type="entry name" value="FAD/NAD(P)-binding domain"/>
    <property type="match status" value="1"/>
</dbReference>
<dbReference type="PROSITE" id="PS51318">
    <property type="entry name" value="TAT"/>
    <property type="match status" value="1"/>
</dbReference>
<reference evidence="6" key="2">
    <citation type="journal article" date="2021" name="PeerJ">
        <title>Extensive microbial diversity within the chicken gut microbiome revealed by metagenomics and culture.</title>
        <authorList>
            <person name="Gilroy R."/>
            <person name="Ravi A."/>
            <person name="Getino M."/>
            <person name="Pursley I."/>
            <person name="Horton D.L."/>
            <person name="Alikhan N.F."/>
            <person name="Baker D."/>
            <person name="Gharbi K."/>
            <person name="Hall N."/>
            <person name="Watson M."/>
            <person name="Adriaenssens E.M."/>
            <person name="Foster-Nyarko E."/>
            <person name="Jarju S."/>
            <person name="Secka A."/>
            <person name="Antonio M."/>
            <person name="Oren A."/>
            <person name="Chaudhuri R.R."/>
            <person name="La Ragione R."/>
            <person name="Hildebrand F."/>
            <person name="Pallen M.J."/>
        </authorList>
    </citation>
    <scope>NUCLEOTIDE SEQUENCE</scope>
    <source>
        <strain evidence="6">ChiGjej1B1-2707</strain>
    </source>
</reference>